<dbReference type="EMBL" id="JAPFAR010000024">
    <property type="protein sequence ID" value="MDI3349476.1"/>
    <property type="molecule type" value="Genomic_DNA"/>
</dbReference>
<evidence type="ECO:0000313" key="2">
    <source>
        <dbReference type="EMBL" id="WVN22107.1"/>
    </source>
</evidence>
<protein>
    <submittedName>
        <fullName evidence="1">Uncharacterized protein</fullName>
    </submittedName>
</protein>
<dbReference type="Proteomes" id="UP001162175">
    <property type="component" value="Unassembled WGS sequence"/>
</dbReference>
<keyword evidence="4" id="KW-1185">Reference proteome</keyword>
<name>A0AA43TZX3_MYCAR</name>
<accession>A0AA43TZX3</accession>
<dbReference type="AlphaFoldDB" id="A0AA43TZX3"/>
<organism evidence="1 3">
    <name type="scientific">Mycoplasmopsis arginini</name>
    <name type="common">Mycoplasma arginini</name>
    <dbReference type="NCBI Taxonomy" id="2094"/>
    <lineage>
        <taxon>Bacteria</taxon>
        <taxon>Bacillati</taxon>
        <taxon>Mycoplasmatota</taxon>
        <taxon>Mycoplasmoidales</taxon>
        <taxon>Metamycoplasmataceae</taxon>
        <taxon>Mycoplasmopsis</taxon>
    </lineage>
</organism>
<gene>
    <name evidence="1" type="ORF">DCBHLPFO_00586</name>
    <name evidence="2" type="ORF">V2E25_00710</name>
</gene>
<dbReference type="RefSeq" id="WP_109247027.1">
    <property type="nucleotide sequence ID" value="NZ_CP143577.1"/>
</dbReference>
<sequence length="234" mass="27617">MSNLLEKEFNTFIDEISKIRYEDPLKAVYLLDEGKKQFPISAMQNEIDAFRNTILFQIKKNNLKVKTNLDTLSLINSLKNKKMDYIFMITYNELKNRDLNEFASEFQYFFNGEGFDNSGFQTLIYDLLQTKEIDYEYNVQKELINPKKDGSFLKNESIAKLEKEILLLFKEDVAKSKIARQVFSAYLFKNWVNILKNKTSNEYDAIINVTKVLFNEKDEESLSENEKTLYALFK</sequence>
<evidence type="ECO:0000313" key="4">
    <source>
        <dbReference type="Proteomes" id="UP001432074"/>
    </source>
</evidence>
<dbReference type="EMBL" id="CP143577">
    <property type="protein sequence ID" value="WVN22107.1"/>
    <property type="molecule type" value="Genomic_DNA"/>
</dbReference>
<reference evidence="2" key="2">
    <citation type="submission" date="2024-01" db="EMBL/GenBank/DDBJ databases">
        <title>Complete genome sequence of Mycoplasma arginini type strain G 230.</title>
        <authorList>
            <person name="Spergser J."/>
        </authorList>
    </citation>
    <scope>NUCLEOTIDE SEQUENCE</scope>
    <source>
        <strain evidence="2">NCTC 10129</strain>
    </source>
</reference>
<proteinExistence type="predicted"/>
<reference evidence="1" key="1">
    <citation type="submission" date="2022-11" db="EMBL/GenBank/DDBJ databases">
        <title>Draft genome of Mycoplasma arginini isolated from fly.</title>
        <authorList>
            <person name="Severgnini M."/>
            <person name="Gioia G."/>
            <person name="Cremonesi P."/>
            <person name="Moroni P."/>
            <person name="Addis M.F."/>
            <person name="Castiglioni B."/>
        </authorList>
    </citation>
    <scope>NUCLEOTIDE SEQUENCE</scope>
    <source>
        <strain evidence="1">QMP CG1-1632</strain>
    </source>
</reference>
<evidence type="ECO:0000313" key="1">
    <source>
        <dbReference type="EMBL" id="MDI3349476.1"/>
    </source>
</evidence>
<evidence type="ECO:0000313" key="3">
    <source>
        <dbReference type="Proteomes" id="UP001162175"/>
    </source>
</evidence>
<dbReference type="Proteomes" id="UP001432074">
    <property type="component" value="Chromosome"/>
</dbReference>